<sequence length="412" mass="45710">MENINEYCSDIDELEKKAGEWKGKRMDAPEIEMHGGIVMMKGKESLRDSWQAPRLVAFSNEEARPGYATKKAHEYEDEPHVLKSKVKELARLITASQNLCAYTGAGISTSSGIGDYASKAKETVALQKKRLKNPYLAKPTLAHRVITALYHSGNLKRWVQQNHDGLPQKAGLPQEALNEIHGAWFDPSNPVVPMSGSLRGDLFDDLQKWTKKADLCMALGTSLCGMNADQLVTKTAHRAMSAWDKRIKKSAQKSLGSVIVSLQQTQYDNICTLRIYAKLDVVMALLAKEMGLTIDTHMYEPNVPKELIVRPDVFIVPYDENGNLSKNTKTHWNLMKGAKIKVTDGPGTGYEGIVSGKNEDGHYICTLPNQREGSISQGKVLSKYMLGSWWVESAINGNAPKLPVVNINEIKT</sequence>
<dbReference type="EMBL" id="HBIN01015032">
    <property type="protein sequence ID" value="CAE0441272.1"/>
    <property type="molecule type" value="Transcribed_RNA"/>
</dbReference>
<dbReference type="PANTHER" id="PTHR11085">
    <property type="entry name" value="NAD-DEPENDENT PROTEIN DEACYLASE SIRTUIN-5, MITOCHONDRIAL-RELATED"/>
    <property type="match status" value="1"/>
</dbReference>
<evidence type="ECO:0000256" key="2">
    <source>
        <dbReference type="PROSITE-ProRule" id="PRU00236"/>
    </source>
</evidence>
<name>A0A7S3UYR7_9STRA</name>
<dbReference type="InterPro" id="IPR050134">
    <property type="entry name" value="NAD-dep_sirtuin_deacylases"/>
</dbReference>
<evidence type="ECO:0000259" key="3">
    <source>
        <dbReference type="PROSITE" id="PS50305"/>
    </source>
</evidence>
<accession>A0A7S3UYR7</accession>
<proteinExistence type="predicted"/>
<feature type="domain" description="Deacetylase sirtuin-type" evidence="3">
    <location>
        <begin position="79"/>
        <end position="293"/>
    </location>
</feature>
<dbReference type="SUPFAM" id="SSF52467">
    <property type="entry name" value="DHS-like NAD/FAD-binding domain"/>
    <property type="match status" value="1"/>
</dbReference>
<protein>
    <recommendedName>
        <fullName evidence="3">Deacetylase sirtuin-type domain-containing protein</fullName>
    </recommendedName>
</protein>
<reference evidence="4" key="1">
    <citation type="submission" date="2021-01" db="EMBL/GenBank/DDBJ databases">
        <authorList>
            <person name="Corre E."/>
            <person name="Pelletier E."/>
            <person name="Niang G."/>
            <person name="Scheremetjew M."/>
            <person name="Finn R."/>
            <person name="Kale V."/>
            <person name="Holt S."/>
            <person name="Cochrane G."/>
            <person name="Meng A."/>
            <person name="Brown T."/>
            <person name="Cohen L."/>
        </authorList>
    </citation>
    <scope>NUCLEOTIDE SEQUENCE</scope>
    <source>
        <strain evidence="4">GSBS06</strain>
    </source>
</reference>
<dbReference type="GO" id="GO:0005634">
    <property type="term" value="C:nucleus"/>
    <property type="evidence" value="ECO:0007669"/>
    <property type="project" value="TreeGrafter"/>
</dbReference>
<keyword evidence="1" id="KW-0520">NAD</keyword>
<dbReference type="PANTHER" id="PTHR11085:SF10">
    <property type="entry name" value="NAD-DEPENDENT PROTEIN DEACYLASE SIRTUIN-5, MITOCHONDRIAL-RELATED"/>
    <property type="match status" value="1"/>
</dbReference>
<dbReference type="GO" id="GO:0017136">
    <property type="term" value="F:histone deacetylase activity, NAD-dependent"/>
    <property type="evidence" value="ECO:0007669"/>
    <property type="project" value="TreeGrafter"/>
</dbReference>
<dbReference type="AlphaFoldDB" id="A0A7S3UYR7"/>
<dbReference type="Gene3D" id="3.40.50.1220">
    <property type="entry name" value="TPP-binding domain"/>
    <property type="match status" value="1"/>
</dbReference>
<dbReference type="InterPro" id="IPR029035">
    <property type="entry name" value="DHS-like_NAD/FAD-binding_dom"/>
</dbReference>
<dbReference type="PROSITE" id="PS50305">
    <property type="entry name" value="SIRTUIN"/>
    <property type="match status" value="1"/>
</dbReference>
<organism evidence="4">
    <name type="scientific">Aplanochytrium stocchinoi</name>
    <dbReference type="NCBI Taxonomy" id="215587"/>
    <lineage>
        <taxon>Eukaryota</taxon>
        <taxon>Sar</taxon>
        <taxon>Stramenopiles</taxon>
        <taxon>Bigyra</taxon>
        <taxon>Labyrinthulomycetes</taxon>
        <taxon>Thraustochytrida</taxon>
        <taxon>Thraustochytriidae</taxon>
        <taxon>Aplanochytrium</taxon>
    </lineage>
</organism>
<gene>
    <name evidence="4" type="ORF">ASTO00021_LOCUS11409</name>
</gene>
<comment type="caution">
    <text evidence="2">Lacks conserved residue(s) required for the propagation of feature annotation.</text>
</comment>
<evidence type="ECO:0000313" key="4">
    <source>
        <dbReference type="EMBL" id="CAE0441272.1"/>
    </source>
</evidence>
<dbReference type="GO" id="GO:0070403">
    <property type="term" value="F:NAD+ binding"/>
    <property type="evidence" value="ECO:0007669"/>
    <property type="project" value="TreeGrafter"/>
</dbReference>
<evidence type="ECO:0000256" key="1">
    <source>
        <dbReference type="ARBA" id="ARBA00023027"/>
    </source>
</evidence>
<dbReference type="InterPro" id="IPR026590">
    <property type="entry name" value="Ssirtuin_cat_dom"/>
</dbReference>